<dbReference type="Gene3D" id="3.40.50.10810">
    <property type="entry name" value="Tandem AAA-ATPase domain"/>
    <property type="match status" value="1"/>
</dbReference>
<keyword evidence="5" id="KW-1185">Reference proteome</keyword>
<dbReference type="InterPro" id="IPR001650">
    <property type="entry name" value="Helicase_C-like"/>
</dbReference>
<evidence type="ECO:0000259" key="3">
    <source>
        <dbReference type="PROSITE" id="PS51194"/>
    </source>
</evidence>
<dbReference type="CDD" id="cd18012">
    <property type="entry name" value="DEXQc_arch_SWI2_SNF2"/>
    <property type="match status" value="1"/>
</dbReference>
<dbReference type="FunFam" id="3.40.50.300:FF:000533">
    <property type="entry name" value="Helicase, Snf2 family"/>
    <property type="match status" value="1"/>
</dbReference>
<feature type="domain" description="Helicase ATP-binding" evidence="2">
    <location>
        <begin position="629"/>
        <end position="792"/>
    </location>
</feature>
<dbReference type="InterPro" id="IPR022138">
    <property type="entry name" value="DUF3670"/>
</dbReference>
<feature type="domain" description="Helicase C-terminal" evidence="3">
    <location>
        <begin position="918"/>
        <end position="1075"/>
    </location>
</feature>
<evidence type="ECO:0000313" key="5">
    <source>
        <dbReference type="Proteomes" id="UP000031549"/>
    </source>
</evidence>
<dbReference type="Gene3D" id="3.40.50.300">
    <property type="entry name" value="P-loop containing nucleotide triphosphate hydrolases"/>
    <property type="match status" value="1"/>
</dbReference>
<dbReference type="PROSITE" id="PS51194">
    <property type="entry name" value="HELICASE_CTER"/>
    <property type="match status" value="1"/>
</dbReference>
<accession>A0A846HFD5</accession>
<comment type="caution">
    <text evidence="4">The sequence shown here is derived from an EMBL/GenBank/DDBJ whole genome shotgun (WGS) entry which is preliminary data.</text>
</comment>
<dbReference type="PROSITE" id="PS51192">
    <property type="entry name" value="HELICASE_ATP_BIND_1"/>
    <property type="match status" value="1"/>
</dbReference>
<dbReference type="Pfam" id="PF12419">
    <property type="entry name" value="DUF3670"/>
    <property type="match status" value="1"/>
</dbReference>
<dbReference type="Pfam" id="PF00176">
    <property type="entry name" value="SNF2-rel_dom"/>
    <property type="match status" value="1"/>
</dbReference>
<dbReference type="CDD" id="cd18793">
    <property type="entry name" value="SF2_C_SNF"/>
    <property type="match status" value="1"/>
</dbReference>
<keyword evidence="4" id="KW-0547">Nucleotide-binding</keyword>
<dbReference type="InterPro" id="IPR049730">
    <property type="entry name" value="SNF2/RAD54-like_C"/>
</dbReference>
<dbReference type="FunFam" id="3.40.50.10810:FF:000057">
    <property type="entry name" value="Snf2/Rad54 family helicase"/>
    <property type="match status" value="1"/>
</dbReference>
<organism evidence="4 5">
    <name type="scientific">Hassallia byssoidea VB512170</name>
    <dbReference type="NCBI Taxonomy" id="1304833"/>
    <lineage>
        <taxon>Bacteria</taxon>
        <taxon>Bacillati</taxon>
        <taxon>Cyanobacteriota</taxon>
        <taxon>Cyanophyceae</taxon>
        <taxon>Nostocales</taxon>
        <taxon>Tolypothrichaceae</taxon>
        <taxon>Hassallia</taxon>
    </lineage>
</organism>
<dbReference type="InterPro" id="IPR027417">
    <property type="entry name" value="P-loop_NTPase"/>
</dbReference>
<dbReference type="RefSeq" id="WP_039748009.1">
    <property type="nucleotide sequence ID" value="NZ_JTCM02000084.1"/>
</dbReference>
<gene>
    <name evidence="4" type="ORF">PI95_025560</name>
</gene>
<dbReference type="Proteomes" id="UP000031549">
    <property type="component" value="Unassembled WGS sequence"/>
</dbReference>
<dbReference type="GO" id="GO:0004386">
    <property type="term" value="F:helicase activity"/>
    <property type="evidence" value="ECO:0007669"/>
    <property type="project" value="UniProtKB-KW"/>
</dbReference>
<dbReference type="EMBL" id="JTCM02000084">
    <property type="protein sequence ID" value="NEU75833.1"/>
    <property type="molecule type" value="Genomic_DNA"/>
</dbReference>
<dbReference type="InterPro" id="IPR014001">
    <property type="entry name" value="Helicase_ATP-bd"/>
</dbReference>
<keyword evidence="4" id="KW-0347">Helicase</keyword>
<dbReference type="GO" id="GO:0016787">
    <property type="term" value="F:hydrolase activity"/>
    <property type="evidence" value="ECO:0007669"/>
    <property type="project" value="UniProtKB-KW"/>
</dbReference>
<dbReference type="GO" id="GO:0005524">
    <property type="term" value="F:ATP binding"/>
    <property type="evidence" value="ECO:0007669"/>
    <property type="project" value="InterPro"/>
</dbReference>
<proteinExistence type="predicted"/>
<evidence type="ECO:0000256" key="1">
    <source>
        <dbReference type="ARBA" id="ARBA00022801"/>
    </source>
</evidence>
<dbReference type="InterPro" id="IPR038718">
    <property type="entry name" value="SNF2-like_sf"/>
</dbReference>
<reference evidence="4 5" key="1">
    <citation type="journal article" date="2015" name="Genome Announc.">
        <title>Draft Genome Sequence of Cyanobacterium Hassallia byssoidea Strain VB512170, Isolated from Monuments in India.</title>
        <authorList>
            <person name="Singh D."/>
            <person name="Chandrababunaidu M.M."/>
            <person name="Panda A."/>
            <person name="Sen D."/>
            <person name="Bhattacharyya S."/>
            <person name="Adhikary S.P."/>
            <person name="Tripathy S."/>
        </authorList>
    </citation>
    <scope>NUCLEOTIDE SEQUENCE [LARGE SCALE GENOMIC DNA]</scope>
    <source>
        <strain evidence="4 5">VB512170</strain>
    </source>
</reference>
<protein>
    <submittedName>
        <fullName evidence="4">DEAD/DEAH box helicase</fullName>
    </submittedName>
</protein>
<dbReference type="SMART" id="SM00487">
    <property type="entry name" value="DEXDc"/>
    <property type="match status" value="1"/>
</dbReference>
<name>A0A846HFD5_9CYAN</name>
<dbReference type="PANTHER" id="PTHR10799">
    <property type="entry name" value="SNF2/RAD54 HELICASE FAMILY"/>
    <property type="match status" value="1"/>
</dbReference>
<dbReference type="SUPFAM" id="SSF52540">
    <property type="entry name" value="P-loop containing nucleoside triphosphate hydrolases"/>
    <property type="match status" value="2"/>
</dbReference>
<sequence>MAILHGSWLLQNQGGCLFVWGETWRSSRVNLSNYATDIPAHPFAIDAMELGEWLNSRHMTLAKFIPQVGDGKTKKTKVANSTDNLRTYSQIISLPTDILESGEEIAIAPKHSATLGDSTESPQYLQPWRVEGFCLNPSEAMEFLTSLPLSANNGEDAFLGGDLRFWSQIARWSLDLISRGKFLPTIQRQSDEAFAEGVGFAIAAKWQALIDSAVDQTRLEKFAAKMPLICRTYKVRRSQCVGRVPRLEAPGVEELEVRSQESPLAVDFPVQPAVLLLGFLHQTIDSQVRQMVGSQPVIEARIMASLPPAVKLWLQALNSTSQTLNADTVGVERLEAALKTWTLPVQYELAGKTLFRTCFELRPPSGEADWTLAYFLQAADDPEFIVDAATIWDNPVEQLVIQNRTIEQPQETFLRGLGLASRLYPPIASSLETENPQSCRLNPMQGYEFIKSVAWRFEDSGLGVILPSSLANRGDIANKLGLKITAQTENKKQGRLGLQSLLNFEWQLAIGGQTISKAQFDRLVALNSPLVEINGEWVELRPQDIKTAQAFFASRKEQMTLSLEDALRLSTGDTQTIEKLPVVSFEASGALQELVGALTNNQAIAPLPTPKSFQGQLRPYQERGVAWLAFLERWGLGACLADDMGLGKTIELICFLLYLKQEEALEQPTLLVCPTSVLGNWEREVNKFAPTLKVLQYHGDKRPKGKAFASAVKKQDLVITSYSLIYRDIKSLQSVSWQGIVLDEAQNVKNSEAKQSQAVRQLEATFRIALTGTPVENRLQELWSILDFLNPGYLGSKQFFQRRFAIPIEKYGDTASLRQLRSLVQPFILRRLKSDREIIQDLPEKQEMAVFCGLTPEQGTLYQKVVDESLAEIETAEGLQRRGMILALLIKLKQICNHPSQYLKQNTLEQHNSGKLQRLEEMLDEALAEGDRALIFTQFAEWGKLLKPHLEKQLKRETFFLYGSTSKKQREEMIDRFQHDPQGPPIMILSLKAGGVGLNLTRANHVFHFDRWWNPAVENQATDRVFRIGQTRNVQVHKFVCTGTLEEKIHDMIESKKQLAEQVVGAGEEWLTEMDTDQLRNLLLLDRSAIIDEDAE</sequence>
<dbReference type="Pfam" id="PF00271">
    <property type="entry name" value="Helicase_C"/>
    <property type="match status" value="1"/>
</dbReference>
<dbReference type="SMART" id="SM00490">
    <property type="entry name" value="HELICc"/>
    <property type="match status" value="1"/>
</dbReference>
<dbReference type="AlphaFoldDB" id="A0A846HFD5"/>
<keyword evidence="4" id="KW-0067">ATP-binding</keyword>
<evidence type="ECO:0000259" key="2">
    <source>
        <dbReference type="PROSITE" id="PS51192"/>
    </source>
</evidence>
<dbReference type="InterPro" id="IPR000330">
    <property type="entry name" value="SNF2_N"/>
</dbReference>
<keyword evidence="1" id="KW-0378">Hydrolase</keyword>
<evidence type="ECO:0000313" key="4">
    <source>
        <dbReference type="EMBL" id="NEU75833.1"/>
    </source>
</evidence>